<evidence type="ECO:0000256" key="2">
    <source>
        <dbReference type="ARBA" id="ARBA00006427"/>
    </source>
</evidence>
<dbReference type="Pfam" id="PF12333">
    <property type="entry name" value="Ipi1_N"/>
    <property type="match status" value="1"/>
</dbReference>
<dbReference type="InterPro" id="IPR016024">
    <property type="entry name" value="ARM-type_fold"/>
</dbReference>
<evidence type="ECO:0000259" key="5">
    <source>
        <dbReference type="Pfam" id="PF12333"/>
    </source>
</evidence>
<dbReference type="PANTHER" id="PTHR16056">
    <property type="entry name" value="REGULATOR OF MICROTUBULE DYNAMICS PROTEIN"/>
    <property type="match status" value="1"/>
</dbReference>
<evidence type="ECO:0000313" key="7">
    <source>
        <dbReference type="Proteomes" id="UP000653454"/>
    </source>
</evidence>
<evidence type="ECO:0000256" key="1">
    <source>
        <dbReference type="ARBA" id="ARBA00004123"/>
    </source>
</evidence>
<dbReference type="InterPro" id="IPR024679">
    <property type="entry name" value="Ipi1_N"/>
</dbReference>
<organism evidence="6 7">
    <name type="scientific">Plutella xylostella</name>
    <name type="common">Diamondback moth</name>
    <name type="synonym">Plutella maculipennis</name>
    <dbReference type="NCBI Taxonomy" id="51655"/>
    <lineage>
        <taxon>Eukaryota</taxon>
        <taxon>Metazoa</taxon>
        <taxon>Ecdysozoa</taxon>
        <taxon>Arthropoda</taxon>
        <taxon>Hexapoda</taxon>
        <taxon>Insecta</taxon>
        <taxon>Pterygota</taxon>
        <taxon>Neoptera</taxon>
        <taxon>Endopterygota</taxon>
        <taxon>Lepidoptera</taxon>
        <taxon>Glossata</taxon>
        <taxon>Ditrysia</taxon>
        <taxon>Yponomeutoidea</taxon>
        <taxon>Plutellidae</taxon>
        <taxon>Plutella</taxon>
    </lineage>
</organism>
<feature type="domain" description="Pre-rRNA-processing protein Ipi1 N-terminal" evidence="5">
    <location>
        <begin position="140"/>
        <end position="235"/>
    </location>
</feature>
<dbReference type="GO" id="GO:0071339">
    <property type="term" value="C:MLL1 complex"/>
    <property type="evidence" value="ECO:0007669"/>
    <property type="project" value="TreeGrafter"/>
</dbReference>
<accession>A0A8S4G174</accession>
<reference evidence="6" key="1">
    <citation type="submission" date="2020-11" db="EMBL/GenBank/DDBJ databases">
        <authorList>
            <person name="Whiteford S."/>
        </authorList>
    </citation>
    <scope>NUCLEOTIDE SEQUENCE</scope>
</reference>
<dbReference type="PANTHER" id="PTHR16056:SF2">
    <property type="entry name" value="TESTIS-EXPRESSED PROTEIN 10"/>
    <property type="match status" value="1"/>
</dbReference>
<sequence>MPQTGATRYQKFLKSEKSKTKLKNKKELPKGTNVTKTNFKIKKIVIKEQLKKHGESEALSSRKLNLKELMSRLNHFNVHSRTDALDGLRELITSHSDVLERNLGQLINGVTPLLMNVEKAVRRETLKVLHLILSNVAPEKTEPFFDIMCTYLRSAMTHIDSRIQEDSLLFLDILLLCTPERIAKDFHKIIPNFLDMISKLRVDSKPGRTLTVNLDSQITSAKWRVKVLHRLQQFLHKYIDCNHITTEDTRKANESVRFDESKLNYYPVTNPNYTSVCHLPCFMSKNSQDQSQDEIEQFKTYIETLVPLLFETWLEVCPASSKEQNMDTVLTEDAAGLLKHTLEVLALIWELIKYLDKKNPSSNLTNFFLQKYKQSFTKHIFQSFPYICNIKNRGKSANTSQLFEDLITDSKLVNENLEICHLFISFNPHVNIKSQKAEVCSLLNYIERTFNHNTQDHVSDRIIKILHTMFAQEINSWTRNLNTLDTLFKKIIWAYFNQDLSSSFRQKIFALLCQITLNDKLSHFHKSEAYESWLTNLPDILLEETITSQTIDIIYKFAVQNNKVFNSVIRPKLFSILENLPTIKVSDSATAVYKLYSLLYWIKCWDNDTLNLIEKQLVNNVYSGDSGKYIFDTLQLRSELNSQ</sequence>
<dbReference type="AlphaFoldDB" id="A0A8S4G174"/>
<feature type="compositionally biased region" description="Basic and acidic residues" evidence="4">
    <location>
        <begin position="13"/>
        <end position="29"/>
    </location>
</feature>
<gene>
    <name evidence="6" type="ORF">PLXY2_LOCUS11799</name>
</gene>
<feature type="region of interest" description="Disordered" evidence="4">
    <location>
        <begin position="1"/>
        <end position="33"/>
    </location>
</feature>
<protein>
    <submittedName>
        <fullName evidence="6">(diamondback moth) hypothetical protein</fullName>
    </submittedName>
</protein>
<dbReference type="Proteomes" id="UP000653454">
    <property type="component" value="Unassembled WGS sequence"/>
</dbReference>
<evidence type="ECO:0000256" key="3">
    <source>
        <dbReference type="ARBA" id="ARBA00023242"/>
    </source>
</evidence>
<proteinExistence type="inferred from homology"/>
<dbReference type="InterPro" id="IPR011989">
    <property type="entry name" value="ARM-like"/>
</dbReference>
<keyword evidence="3" id="KW-0539">Nucleus</keyword>
<keyword evidence="7" id="KW-1185">Reference proteome</keyword>
<comment type="similarity">
    <text evidence="2">Belongs to the IPI1/TEX10 family.</text>
</comment>
<dbReference type="EMBL" id="CAJHNJ030000064">
    <property type="protein sequence ID" value="CAG9133581.1"/>
    <property type="molecule type" value="Genomic_DNA"/>
</dbReference>
<evidence type="ECO:0000256" key="4">
    <source>
        <dbReference type="SAM" id="MobiDB-lite"/>
    </source>
</evidence>
<comment type="caution">
    <text evidence="6">The sequence shown here is derived from an EMBL/GenBank/DDBJ whole genome shotgun (WGS) entry which is preliminary data.</text>
</comment>
<evidence type="ECO:0000313" key="6">
    <source>
        <dbReference type="EMBL" id="CAG9133581.1"/>
    </source>
</evidence>
<dbReference type="Gene3D" id="1.25.10.10">
    <property type="entry name" value="Leucine-rich Repeat Variant"/>
    <property type="match status" value="1"/>
</dbReference>
<name>A0A8S4G174_PLUXY</name>
<dbReference type="SUPFAM" id="SSF48371">
    <property type="entry name" value="ARM repeat"/>
    <property type="match status" value="1"/>
</dbReference>
<comment type="subcellular location">
    <subcellularLocation>
        <location evidence="1">Nucleus</location>
    </subcellularLocation>
</comment>